<sequence length="142" mass="17080">MLRKTLRNSAAMHNLLKMLKPEERHRHLLEYLEKRPVIRTDINFYFELDDHQQSEVFQKYHSDVLISCCHWTLQSDFMDFADKFYSLIDEAMFPFVVANLFKKMYLSWGDLSYVNLIKRVLACQPGPFKRGPQKERKVFTKK</sequence>
<evidence type="ECO:0000313" key="2">
    <source>
        <dbReference type="Proteomes" id="UP001054945"/>
    </source>
</evidence>
<dbReference type="AlphaFoldDB" id="A0AAV4XCB0"/>
<gene>
    <name evidence="1" type="ORF">CEXT_621571</name>
</gene>
<dbReference type="EMBL" id="BPLR01017462">
    <property type="protein sequence ID" value="GIY91835.1"/>
    <property type="molecule type" value="Genomic_DNA"/>
</dbReference>
<name>A0AAV4XCB0_CAEEX</name>
<dbReference type="Proteomes" id="UP001054945">
    <property type="component" value="Unassembled WGS sequence"/>
</dbReference>
<comment type="caution">
    <text evidence="1">The sequence shown here is derived from an EMBL/GenBank/DDBJ whole genome shotgun (WGS) entry which is preliminary data.</text>
</comment>
<keyword evidence="2" id="KW-1185">Reference proteome</keyword>
<proteinExistence type="predicted"/>
<evidence type="ECO:0000313" key="1">
    <source>
        <dbReference type="EMBL" id="GIY91835.1"/>
    </source>
</evidence>
<accession>A0AAV4XCB0</accession>
<organism evidence="1 2">
    <name type="scientific">Caerostris extrusa</name>
    <name type="common">Bark spider</name>
    <name type="synonym">Caerostris bankana</name>
    <dbReference type="NCBI Taxonomy" id="172846"/>
    <lineage>
        <taxon>Eukaryota</taxon>
        <taxon>Metazoa</taxon>
        <taxon>Ecdysozoa</taxon>
        <taxon>Arthropoda</taxon>
        <taxon>Chelicerata</taxon>
        <taxon>Arachnida</taxon>
        <taxon>Araneae</taxon>
        <taxon>Araneomorphae</taxon>
        <taxon>Entelegynae</taxon>
        <taxon>Araneoidea</taxon>
        <taxon>Araneidae</taxon>
        <taxon>Caerostris</taxon>
    </lineage>
</organism>
<reference evidence="1 2" key="1">
    <citation type="submission" date="2021-06" db="EMBL/GenBank/DDBJ databases">
        <title>Caerostris extrusa draft genome.</title>
        <authorList>
            <person name="Kono N."/>
            <person name="Arakawa K."/>
        </authorList>
    </citation>
    <scope>NUCLEOTIDE SEQUENCE [LARGE SCALE GENOMIC DNA]</scope>
</reference>
<protein>
    <submittedName>
        <fullName evidence="1">Uncharacterized protein</fullName>
    </submittedName>
</protein>